<evidence type="ECO:0000256" key="3">
    <source>
        <dbReference type="ARBA" id="ARBA00022722"/>
    </source>
</evidence>
<dbReference type="GO" id="GO:0043571">
    <property type="term" value="P:maintenance of CRISPR repeat elements"/>
    <property type="evidence" value="ECO:0007669"/>
    <property type="project" value="UniProtKB-UniRule"/>
</dbReference>
<proteinExistence type="inferred from homology"/>
<feature type="binding site" evidence="9">
    <location>
        <position position="12"/>
    </location>
    <ligand>
        <name>Mg(2+)</name>
        <dbReference type="ChEBI" id="CHEBI:18420"/>
        <note>catalytic</note>
    </ligand>
</feature>
<dbReference type="AlphaFoldDB" id="A0AB39VJG4"/>
<dbReference type="EMBL" id="CP165645">
    <property type="protein sequence ID" value="XDU67868.1"/>
    <property type="molecule type" value="Genomic_DNA"/>
</dbReference>
<keyword evidence="4 9" id="KW-0479">Metal-binding</keyword>
<keyword evidence="3 9" id="KW-0540">Nuclease</keyword>
<evidence type="ECO:0000256" key="1">
    <source>
        <dbReference type="ARBA" id="ARBA00001946"/>
    </source>
</evidence>
<comment type="cofactor">
    <cofactor evidence="1 9">
        <name>Mg(2+)</name>
        <dbReference type="ChEBI" id="CHEBI:18420"/>
    </cofactor>
</comment>
<dbReference type="InterPro" id="IPR021127">
    <property type="entry name" value="CRISPR_associated_Cas2"/>
</dbReference>
<sequence>MNINYVGILMYDFPMKTGEERKEYTIFRKEIVKRGYYQIQKSIYIITTSTKEKLRIIEKQLSMLVPKNSSVRSLTLTDIQFNKMKVLSGKLTFGENILKKENRILEY</sequence>
<dbReference type="KEGG" id="lrug:AB8B22_10800"/>
<evidence type="ECO:0000256" key="9">
    <source>
        <dbReference type="HAMAP-Rule" id="MF_01471"/>
    </source>
</evidence>
<keyword evidence="6 9" id="KW-0378">Hydrolase</keyword>
<comment type="subunit">
    <text evidence="9">Homodimer, forms a heterotetramer with a Cas1 homodimer.</text>
</comment>
<dbReference type="Pfam" id="PF09827">
    <property type="entry name" value="CRISPR_Cas2"/>
    <property type="match status" value="1"/>
</dbReference>
<comment type="function">
    <text evidence="9">CRISPR (clustered regularly interspaced short palindromic repeat), is an adaptive immune system that provides protection against mobile genetic elements (viruses, transposable elements and conjugative plasmids). CRISPR clusters contain sequences complementary to antecedent mobile elements and target invading nucleic acids. CRISPR clusters are transcribed and processed into CRISPR RNA (crRNA). Functions as a ssRNA-specific endoribonuclease. Involved in the integration of spacer DNA into the CRISPR cassette.</text>
</comment>
<dbReference type="GO" id="GO:0046872">
    <property type="term" value="F:metal ion binding"/>
    <property type="evidence" value="ECO:0007669"/>
    <property type="project" value="UniProtKB-UniRule"/>
</dbReference>
<protein>
    <recommendedName>
        <fullName evidence="9">CRISPR-associated endoribonuclease Cas2</fullName>
        <ecNumber evidence="9">3.1.-.-</ecNumber>
    </recommendedName>
</protein>
<geneLocation type="plasmid" evidence="10">
    <name>unnamed1</name>
</geneLocation>
<dbReference type="SUPFAM" id="SSF143430">
    <property type="entry name" value="TTP0101/SSO1404-like"/>
    <property type="match status" value="1"/>
</dbReference>
<dbReference type="RefSeq" id="WP_369711981.1">
    <property type="nucleotide sequence ID" value="NZ_CP165645.1"/>
</dbReference>
<dbReference type="EC" id="3.1.-.-" evidence="9"/>
<evidence type="ECO:0000256" key="4">
    <source>
        <dbReference type="ARBA" id="ARBA00022723"/>
    </source>
</evidence>
<gene>
    <name evidence="9 10" type="primary">cas2</name>
    <name evidence="10" type="ORF">AB8B22_10800</name>
</gene>
<reference evidence="10" key="1">
    <citation type="submission" date="2024-07" db="EMBL/GenBank/DDBJ databases">
        <authorList>
            <person name="Li X.-J."/>
            <person name="Wang X."/>
        </authorList>
    </citation>
    <scope>NUCLEOTIDE SEQUENCE</scope>
    <source>
        <strain evidence="10">HSP-334</strain>
        <plasmid evidence="10">unnamed1</plasmid>
    </source>
</reference>
<keyword evidence="10" id="KW-0614">Plasmid</keyword>
<accession>A0AB39VJG4</accession>
<comment type="similarity">
    <text evidence="2 9">Belongs to the CRISPR-associated endoribonuclease Cas2 protein family.</text>
</comment>
<name>A0AB39VJG4_9FUSO</name>
<evidence type="ECO:0000256" key="2">
    <source>
        <dbReference type="ARBA" id="ARBA00009959"/>
    </source>
</evidence>
<evidence type="ECO:0000256" key="6">
    <source>
        <dbReference type="ARBA" id="ARBA00022801"/>
    </source>
</evidence>
<dbReference type="GO" id="GO:0004521">
    <property type="term" value="F:RNA endonuclease activity"/>
    <property type="evidence" value="ECO:0007669"/>
    <property type="project" value="InterPro"/>
</dbReference>
<dbReference type="GO" id="GO:0016787">
    <property type="term" value="F:hydrolase activity"/>
    <property type="evidence" value="ECO:0007669"/>
    <property type="project" value="UniProtKB-KW"/>
</dbReference>
<dbReference type="GO" id="GO:0051607">
    <property type="term" value="P:defense response to virus"/>
    <property type="evidence" value="ECO:0007669"/>
    <property type="project" value="UniProtKB-UniRule"/>
</dbReference>
<keyword evidence="5 9" id="KW-0255">Endonuclease</keyword>
<dbReference type="HAMAP" id="MF_01471">
    <property type="entry name" value="Cas2"/>
    <property type="match status" value="1"/>
</dbReference>
<dbReference type="NCBIfam" id="TIGR01573">
    <property type="entry name" value="cas2"/>
    <property type="match status" value="1"/>
</dbReference>
<organism evidence="10">
    <name type="scientific">Leptotrichia rugosa</name>
    <dbReference type="NCBI Taxonomy" id="3239302"/>
    <lineage>
        <taxon>Bacteria</taxon>
        <taxon>Fusobacteriati</taxon>
        <taxon>Fusobacteriota</taxon>
        <taxon>Fusobacteriia</taxon>
        <taxon>Fusobacteriales</taxon>
        <taxon>Leptotrichiaceae</taxon>
        <taxon>Leptotrichia</taxon>
    </lineage>
</organism>
<dbReference type="Gene3D" id="3.30.70.240">
    <property type="match status" value="1"/>
</dbReference>
<evidence type="ECO:0000256" key="5">
    <source>
        <dbReference type="ARBA" id="ARBA00022759"/>
    </source>
</evidence>
<dbReference type="InterPro" id="IPR019199">
    <property type="entry name" value="Virulence_VapD/CRISPR_Cas2"/>
</dbReference>
<keyword evidence="8 9" id="KW-0051">Antiviral defense</keyword>
<evidence type="ECO:0000256" key="8">
    <source>
        <dbReference type="ARBA" id="ARBA00023118"/>
    </source>
</evidence>
<evidence type="ECO:0000256" key="7">
    <source>
        <dbReference type="ARBA" id="ARBA00022842"/>
    </source>
</evidence>
<keyword evidence="7 9" id="KW-0460">Magnesium</keyword>
<evidence type="ECO:0000313" key="10">
    <source>
        <dbReference type="EMBL" id="XDU67868.1"/>
    </source>
</evidence>